<dbReference type="SUPFAM" id="SSF55103">
    <property type="entry name" value="FAD-linked oxidases, C-terminal domain"/>
    <property type="match status" value="1"/>
</dbReference>
<accession>A0ABN3UJY6</accession>
<dbReference type="InterPro" id="IPR036318">
    <property type="entry name" value="FAD-bd_PCMH-like_sf"/>
</dbReference>
<protein>
    <submittedName>
        <fullName evidence="4">FAD-binding oxidoreductase</fullName>
    </submittedName>
</protein>
<keyword evidence="1" id="KW-0285">Flavoprotein</keyword>
<dbReference type="InterPro" id="IPR016166">
    <property type="entry name" value="FAD-bd_PCMH"/>
</dbReference>
<dbReference type="InterPro" id="IPR016164">
    <property type="entry name" value="FAD-linked_Oxase-like_C"/>
</dbReference>
<evidence type="ECO:0000256" key="2">
    <source>
        <dbReference type="ARBA" id="ARBA00022827"/>
    </source>
</evidence>
<reference evidence="4 5" key="1">
    <citation type="journal article" date="2019" name="Int. J. Syst. Evol. Microbiol.">
        <title>The Global Catalogue of Microorganisms (GCM) 10K type strain sequencing project: providing services to taxonomists for standard genome sequencing and annotation.</title>
        <authorList>
            <consortium name="The Broad Institute Genomics Platform"/>
            <consortium name="The Broad Institute Genome Sequencing Center for Infectious Disease"/>
            <person name="Wu L."/>
            <person name="Ma J."/>
        </authorList>
    </citation>
    <scope>NUCLEOTIDE SEQUENCE [LARGE SCALE GENOMIC DNA]</scope>
    <source>
        <strain evidence="4 5">JCM 8201</strain>
    </source>
</reference>
<name>A0ABN3UJY6_9ACTN</name>
<dbReference type="EMBL" id="BAAATZ010000026">
    <property type="protein sequence ID" value="GAA2733785.1"/>
    <property type="molecule type" value="Genomic_DNA"/>
</dbReference>
<keyword evidence="2" id="KW-0274">FAD</keyword>
<evidence type="ECO:0000259" key="3">
    <source>
        <dbReference type="PROSITE" id="PS51387"/>
    </source>
</evidence>
<dbReference type="Pfam" id="PF01565">
    <property type="entry name" value="FAD_binding_4"/>
    <property type="match status" value="1"/>
</dbReference>
<sequence>MFDSRPVTDEDAVLGVRPRYVVEPSTVAEAAAVMRVAHEEGLTVVPRGNGTRLHWGGAPRACDVVIDTRKLDRVIEHAAGDLVVTVEAGLPVRSLQDVLRTTGQQLALDSPLPSTVGGLVATAAAGPRRLLYGTARDLLIGVTVVRADGTIVKSGGKVVKNVAGYDLGKLYTGSFGTLGLIVKASFRLHPLPEQRVYVTTDGRDPWIRVRALLHSPLVPSAIEVDGDGTVAALFEGTAARRRAEEAVALLGGGAEAADTAPAWWGRYPDGEVLLEVQGKPTDLPLLLAVRDAWPRGSAGSGVWFLGTSAQTAVRLVPELRKHLPTVVRHAPADVREKLDLWGPSPALPLMRRVKDQFDPGHRLSPGRFIGGI</sequence>
<keyword evidence="5" id="KW-1185">Reference proteome</keyword>
<dbReference type="SUPFAM" id="SSF56176">
    <property type="entry name" value="FAD-binding/transporter-associated domain-like"/>
    <property type="match status" value="1"/>
</dbReference>
<dbReference type="InterPro" id="IPR016169">
    <property type="entry name" value="FAD-bd_PCMH_sub2"/>
</dbReference>
<dbReference type="Proteomes" id="UP001501842">
    <property type="component" value="Unassembled WGS sequence"/>
</dbReference>
<dbReference type="RefSeq" id="WP_344454289.1">
    <property type="nucleotide sequence ID" value="NZ_BAAATZ010000026.1"/>
</dbReference>
<proteinExistence type="predicted"/>
<feature type="domain" description="FAD-binding PCMH-type" evidence="3">
    <location>
        <begin position="13"/>
        <end position="191"/>
    </location>
</feature>
<gene>
    <name evidence="4" type="ORF">GCM10010439_54650</name>
</gene>
<evidence type="ECO:0000256" key="1">
    <source>
        <dbReference type="ARBA" id="ARBA00022630"/>
    </source>
</evidence>
<dbReference type="PROSITE" id="PS51387">
    <property type="entry name" value="FAD_PCMH"/>
    <property type="match status" value="1"/>
</dbReference>
<comment type="caution">
    <text evidence="4">The sequence shown here is derived from an EMBL/GenBank/DDBJ whole genome shotgun (WGS) entry which is preliminary data.</text>
</comment>
<dbReference type="Gene3D" id="3.30.465.10">
    <property type="match status" value="1"/>
</dbReference>
<organism evidence="4 5">
    <name type="scientific">Actinocorallia aurantiaca</name>
    <dbReference type="NCBI Taxonomy" id="46204"/>
    <lineage>
        <taxon>Bacteria</taxon>
        <taxon>Bacillati</taxon>
        <taxon>Actinomycetota</taxon>
        <taxon>Actinomycetes</taxon>
        <taxon>Streptosporangiales</taxon>
        <taxon>Thermomonosporaceae</taxon>
        <taxon>Actinocorallia</taxon>
    </lineage>
</organism>
<dbReference type="InterPro" id="IPR006094">
    <property type="entry name" value="Oxid_FAD_bind_N"/>
</dbReference>
<dbReference type="PANTHER" id="PTHR11748:SF103">
    <property type="entry name" value="GLYCOLATE OXIDASE SUBUNIT GLCE"/>
    <property type="match status" value="1"/>
</dbReference>
<evidence type="ECO:0000313" key="5">
    <source>
        <dbReference type="Proteomes" id="UP001501842"/>
    </source>
</evidence>
<dbReference type="PANTHER" id="PTHR11748">
    <property type="entry name" value="D-LACTATE DEHYDROGENASE"/>
    <property type="match status" value="1"/>
</dbReference>
<evidence type="ECO:0000313" key="4">
    <source>
        <dbReference type="EMBL" id="GAA2733785.1"/>
    </source>
</evidence>